<feature type="domain" description="Glycosyl transferase family 1" evidence="1">
    <location>
        <begin position="325"/>
        <end position="484"/>
    </location>
</feature>
<dbReference type="PANTHER" id="PTHR12526:SF630">
    <property type="entry name" value="GLYCOSYLTRANSFERASE"/>
    <property type="match status" value="1"/>
</dbReference>
<name>A0AAP9HF65_LACPA</name>
<reference evidence="2 3" key="1">
    <citation type="submission" date="2017-08" db="EMBL/GenBank/DDBJ databases">
        <title>Genome sequence, comparative genomics and functional analysis of the highly adhesive Lactobacillus paracasei Kobulty strain.</title>
        <authorList>
            <person name="Koryszewska-Baginska A."/>
            <person name="Grynberg M."/>
            <person name="Aleksandrzak-Piekarczyk T."/>
        </authorList>
    </citation>
    <scope>NUCLEOTIDE SEQUENCE [LARGE SCALE GENOMIC DNA]</scope>
    <source>
        <strain evidence="2 3">IBB3423</strain>
    </source>
</reference>
<gene>
    <name evidence="2" type="ORF">LCAKO_0104</name>
</gene>
<dbReference type="PANTHER" id="PTHR12526">
    <property type="entry name" value="GLYCOSYLTRANSFERASE"/>
    <property type="match status" value="1"/>
</dbReference>
<dbReference type="InterPro" id="IPR001296">
    <property type="entry name" value="Glyco_trans_1"/>
</dbReference>
<evidence type="ECO:0000259" key="1">
    <source>
        <dbReference type="Pfam" id="PF00534"/>
    </source>
</evidence>
<accession>A0AAP9HF65</accession>
<sequence>MFFFLNDGINFNKSGIEHAQVKRLRLFKHHEVPARIVTRQFALNLHEITRDAGINDDDFVNLFDFFQGTMTYEARNFTIEDLQLPDGYEYEPEGVEKLHVKEKGKQIMIIAKRGADDERLNWVQYFGSNGRLVRMVWYDTRGFAALEQFFSFGTKLVSEQILAPSGMAVYQRYRMTSPQGEEETTLQRLLNYHGHDYEFADFEALTSFFLDQINLSTHTANTIIVDRTFELAYAVQSMDTAIYKVMHLHNNHLNDDDDILTSDLNFNYQYMIGNRKRWNGIIALTPWQRDEFVARYGATDPTVYEIPGAVTDQKILEKPHVPWQDRKKNSVIMVARLAPEKQQDVLIRAWQQVQKAFPDATLNFWGYSNGDTGQQLKELVKDLRLGDSVRFNDYTNDISQVYEQAQLLILPSRAEGLPLTLVEAQAHGLPIIASDVRYGARDIVNDGKDGFLVENGNVNQLAERIMALLADPTELMKFSEQAYQDSWKYSEKAVWKKWLPLVEDAKKVAEIPESVGAI</sequence>
<dbReference type="SUPFAM" id="SSF53756">
    <property type="entry name" value="UDP-Glycosyltransferase/glycogen phosphorylase"/>
    <property type="match status" value="1"/>
</dbReference>
<dbReference type="Gene3D" id="3.40.50.2000">
    <property type="entry name" value="Glycogen Phosphorylase B"/>
    <property type="match status" value="3"/>
</dbReference>
<evidence type="ECO:0000313" key="2">
    <source>
        <dbReference type="EMBL" id="QGV16689.1"/>
    </source>
</evidence>
<dbReference type="AlphaFoldDB" id="A0AAP9HF65"/>
<dbReference type="Proteomes" id="UP000423274">
    <property type="component" value="Chromosome"/>
</dbReference>
<protein>
    <submittedName>
        <fullName evidence="2">Poly(Glycerol-phosphate) alpha-glucosyltransferase</fullName>
    </submittedName>
</protein>
<dbReference type="GO" id="GO:0016757">
    <property type="term" value="F:glycosyltransferase activity"/>
    <property type="evidence" value="ECO:0007669"/>
    <property type="project" value="InterPro"/>
</dbReference>
<organism evidence="2 3">
    <name type="scientific">Lacticaseibacillus paracasei subsp. paracasei</name>
    <dbReference type="NCBI Taxonomy" id="47714"/>
    <lineage>
        <taxon>Bacteria</taxon>
        <taxon>Bacillati</taxon>
        <taxon>Bacillota</taxon>
        <taxon>Bacilli</taxon>
        <taxon>Lactobacillales</taxon>
        <taxon>Lactobacillaceae</taxon>
        <taxon>Lacticaseibacillus</taxon>
    </lineage>
</organism>
<dbReference type="Pfam" id="PF00534">
    <property type="entry name" value="Glycos_transf_1"/>
    <property type="match status" value="1"/>
</dbReference>
<proteinExistence type="predicted"/>
<dbReference type="EMBL" id="CP022954">
    <property type="protein sequence ID" value="QGV16689.1"/>
    <property type="molecule type" value="Genomic_DNA"/>
</dbReference>
<evidence type="ECO:0000313" key="3">
    <source>
        <dbReference type="Proteomes" id="UP000423274"/>
    </source>
</evidence>
<dbReference type="RefSeq" id="WP_003604098.1">
    <property type="nucleotide sequence ID" value="NZ_CP016355.1"/>
</dbReference>